<reference evidence="1 2" key="1">
    <citation type="journal article" date="2022" name="Hortic Res">
        <title>A haplotype resolved chromosomal level avocado genome allows analysis of novel avocado genes.</title>
        <authorList>
            <person name="Nath O."/>
            <person name="Fletcher S.J."/>
            <person name="Hayward A."/>
            <person name="Shaw L.M."/>
            <person name="Masouleh A.K."/>
            <person name="Furtado A."/>
            <person name="Henry R.J."/>
            <person name="Mitter N."/>
        </authorList>
    </citation>
    <scope>NUCLEOTIDE SEQUENCE [LARGE SCALE GENOMIC DNA]</scope>
    <source>
        <strain evidence="2">cv. Hass</strain>
    </source>
</reference>
<keyword evidence="2" id="KW-1185">Reference proteome</keyword>
<dbReference type="EMBL" id="CM056810">
    <property type="protein sequence ID" value="KAJ8644048.1"/>
    <property type="molecule type" value="Genomic_DNA"/>
</dbReference>
<proteinExistence type="predicted"/>
<accession>A0ACC2MEL7</accession>
<gene>
    <name evidence="1" type="ORF">MRB53_005796</name>
</gene>
<evidence type="ECO:0000313" key="1">
    <source>
        <dbReference type="EMBL" id="KAJ8644048.1"/>
    </source>
</evidence>
<protein>
    <submittedName>
        <fullName evidence="1">Uncharacterized protein</fullName>
    </submittedName>
</protein>
<dbReference type="Proteomes" id="UP001234297">
    <property type="component" value="Chromosome 2"/>
</dbReference>
<comment type="caution">
    <text evidence="1">The sequence shown here is derived from an EMBL/GenBank/DDBJ whole genome shotgun (WGS) entry which is preliminary data.</text>
</comment>
<organism evidence="1 2">
    <name type="scientific">Persea americana</name>
    <name type="common">Avocado</name>
    <dbReference type="NCBI Taxonomy" id="3435"/>
    <lineage>
        <taxon>Eukaryota</taxon>
        <taxon>Viridiplantae</taxon>
        <taxon>Streptophyta</taxon>
        <taxon>Embryophyta</taxon>
        <taxon>Tracheophyta</taxon>
        <taxon>Spermatophyta</taxon>
        <taxon>Magnoliopsida</taxon>
        <taxon>Magnoliidae</taxon>
        <taxon>Laurales</taxon>
        <taxon>Lauraceae</taxon>
        <taxon>Persea</taxon>
    </lineage>
</organism>
<sequence>MELNGTCPGICISQAKERLYLTFDLFTSAFMFYNKIYLPKGREKVEMDLVSNDKILEVTDDLKMEKDSDFNGTLDLNLVASKDQEANGYSRQNSVQNDSRHEMEMDLNQDRQCSPLLPLDGSVPGGESPKIKPSLMFPSESPDTDCLHHVARKTEEPPLLIPSRSYLDDVEERNLGRGLKRLPSPPKDNHSSGEPEVVSCGDYYGKSSSSLQREACRDEKKTEDILLSAVANAKNEGLVESHDMHGAESPLDGQVNRYSDHFLGNPEVQKVNSASACESEIYHCTGKDESSLRAVMKKENCQYSDKLPTENGEIEAGNSDSHSPRRSCKRSVSPVKLLSGSPDISPYIQPYSGKHLSSPVKAVQESSHSPRLSRERHSAFHQQPTMDSTRVGSQEHLSPSAEGASTSPRRATKISQRKDHSPHNGLSESPRRQRSPIGHRKRTRSTSRSPVRRKASPRGRDYRDRSRSRSPHVRDRRRPSRRGYSPSRRSPRGHHSRHSPRRRPWSPPPNRSTGVGRPGKNLFVAGFSFVTTERDLERKFSRFGRVTGVRIVRDKRTGDSRGFGFLSLERDEDADAAIRALDQTQWNGRIVLVEKSKTSAR</sequence>
<name>A0ACC2MEL7_PERAE</name>
<evidence type="ECO:0000313" key="2">
    <source>
        <dbReference type="Proteomes" id="UP001234297"/>
    </source>
</evidence>